<comment type="function">
    <text evidence="11">Beta-glucosidases are one of a number of cellulolytic enzymes involved in the degradation of cellulosic biomass. Catalyzes the last step releasing glucose from the inhibitory cellobiose.</text>
</comment>
<evidence type="ECO:0000256" key="9">
    <source>
        <dbReference type="ARBA" id="ARBA00023180"/>
    </source>
</evidence>
<comment type="caution">
    <text evidence="12">The sequence shown here is derived from an EMBL/GenBank/DDBJ whole genome shotgun (WGS) entry which is preliminary data.</text>
</comment>
<keyword evidence="8 12" id="KW-0378">Hydrolase</keyword>
<dbReference type="InterPro" id="IPR036962">
    <property type="entry name" value="Glyco_hydro_3_N_sf"/>
</dbReference>
<dbReference type="EMBL" id="ML978121">
    <property type="protein sequence ID" value="KAF2104302.1"/>
    <property type="molecule type" value="Genomic_DNA"/>
</dbReference>
<evidence type="ECO:0000256" key="3">
    <source>
        <dbReference type="ARBA" id="ARBA00004987"/>
    </source>
</evidence>
<keyword evidence="13" id="KW-1185">Reference proteome</keyword>
<dbReference type="GO" id="GO:0008422">
    <property type="term" value="F:beta-glucosidase activity"/>
    <property type="evidence" value="ECO:0007669"/>
    <property type="project" value="UniProtKB-EC"/>
</dbReference>
<dbReference type="EC" id="3.2.1.21" evidence="5"/>
<keyword evidence="6" id="KW-0964">Secreted</keyword>
<dbReference type="PANTHER" id="PTHR42715">
    <property type="entry name" value="BETA-GLUCOSIDASE"/>
    <property type="match status" value="1"/>
</dbReference>
<accession>A0A9P4IQK9</accession>
<evidence type="ECO:0000256" key="11">
    <source>
        <dbReference type="ARBA" id="ARBA00024983"/>
    </source>
</evidence>
<evidence type="ECO:0000256" key="2">
    <source>
        <dbReference type="ARBA" id="ARBA00004613"/>
    </source>
</evidence>
<evidence type="ECO:0000256" key="10">
    <source>
        <dbReference type="ARBA" id="ARBA00023295"/>
    </source>
</evidence>
<dbReference type="AlphaFoldDB" id="A0A9P4IQK9"/>
<organism evidence="12 13">
    <name type="scientific">Rhizodiscina lignyota</name>
    <dbReference type="NCBI Taxonomy" id="1504668"/>
    <lineage>
        <taxon>Eukaryota</taxon>
        <taxon>Fungi</taxon>
        <taxon>Dikarya</taxon>
        <taxon>Ascomycota</taxon>
        <taxon>Pezizomycotina</taxon>
        <taxon>Dothideomycetes</taxon>
        <taxon>Pleosporomycetidae</taxon>
        <taxon>Aulographales</taxon>
        <taxon>Rhizodiscinaceae</taxon>
        <taxon>Rhizodiscina</taxon>
    </lineage>
</organism>
<dbReference type="GO" id="GO:0009251">
    <property type="term" value="P:glucan catabolic process"/>
    <property type="evidence" value="ECO:0007669"/>
    <property type="project" value="TreeGrafter"/>
</dbReference>
<dbReference type="PANTHER" id="PTHR42715:SF12">
    <property type="entry name" value="BETA-GLUCOSIDASE G-RELATED"/>
    <property type="match status" value="1"/>
</dbReference>
<comment type="subcellular location">
    <subcellularLocation>
        <location evidence="2">Secreted</location>
    </subcellularLocation>
</comment>
<protein>
    <recommendedName>
        <fullName evidence="5">beta-glucosidase</fullName>
        <ecNumber evidence="5">3.2.1.21</ecNumber>
    </recommendedName>
</protein>
<keyword evidence="10" id="KW-0326">Glycosidase</keyword>
<dbReference type="Gene3D" id="3.20.20.300">
    <property type="entry name" value="Glycoside hydrolase, family 3, N-terminal domain"/>
    <property type="match status" value="1"/>
</dbReference>
<dbReference type="GO" id="GO:0005576">
    <property type="term" value="C:extracellular region"/>
    <property type="evidence" value="ECO:0007669"/>
    <property type="project" value="UniProtKB-SubCell"/>
</dbReference>
<gene>
    <name evidence="12" type="ORF">NA57DRAFT_30716</name>
</gene>
<comment type="similarity">
    <text evidence="4">Belongs to the glycosyl hydrolase 3 family.</text>
</comment>
<name>A0A9P4IQK9_9PEZI</name>
<dbReference type="InterPro" id="IPR050288">
    <property type="entry name" value="Cellulose_deg_GH3"/>
</dbReference>
<feature type="non-terminal residue" evidence="12">
    <location>
        <position position="1"/>
    </location>
</feature>
<comment type="pathway">
    <text evidence="3">Glycan metabolism; cellulose degradation.</text>
</comment>
<proteinExistence type="inferred from homology"/>
<dbReference type="OrthoDB" id="416222at2759"/>
<sequence>NWEGFSVDPYLTGIAMEETIIGVQSTGVQACAKHWLANEQETQRTSTYDLFGNTVTEAVSSNVDDRTLHELYA</sequence>
<evidence type="ECO:0000256" key="8">
    <source>
        <dbReference type="ARBA" id="ARBA00022801"/>
    </source>
</evidence>
<dbReference type="Proteomes" id="UP000799772">
    <property type="component" value="Unassembled WGS sequence"/>
</dbReference>
<keyword evidence="9" id="KW-0325">Glycoprotein</keyword>
<evidence type="ECO:0000256" key="4">
    <source>
        <dbReference type="ARBA" id="ARBA00005336"/>
    </source>
</evidence>
<reference evidence="12" key="1">
    <citation type="journal article" date="2020" name="Stud. Mycol.">
        <title>101 Dothideomycetes genomes: a test case for predicting lifestyles and emergence of pathogens.</title>
        <authorList>
            <person name="Haridas S."/>
            <person name="Albert R."/>
            <person name="Binder M."/>
            <person name="Bloem J."/>
            <person name="Labutti K."/>
            <person name="Salamov A."/>
            <person name="Andreopoulos B."/>
            <person name="Baker S."/>
            <person name="Barry K."/>
            <person name="Bills G."/>
            <person name="Bluhm B."/>
            <person name="Cannon C."/>
            <person name="Castanera R."/>
            <person name="Culley D."/>
            <person name="Daum C."/>
            <person name="Ezra D."/>
            <person name="Gonzalez J."/>
            <person name="Henrissat B."/>
            <person name="Kuo A."/>
            <person name="Liang C."/>
            <person name="Lipzen A."/>
            <person name="Lutzoni F."/>
            <person name="Magnuson J."/>
            <person name="Mondo S."/>
            <person name="Nolan M."/>
            <person name="Ohm R."/>
            <person name="Pangilinan J."/>
            <person name="Park H.-J."/>
            <person name="Ramirez L."/>
            <person name="Alfaro M."/>
            <person name="Sun H."/>
            <person name="Tritt A."/>
            <person name="Yoshinaga Y."/>
            <person name="Zwiers L.-H."/>
            <person name="Turgeon B."/>
            <person name="Goodwin S."/>
            <person name="Spatafora J."/>
            <person name="Crous P."/>
            <person name="Grigoriev I."/>
        </authorList>
    </citation>
    <scope>NUCLEOTIDE SEQUENCE</scope>
    <source>
        <strain evidence="12">CBS 133067</strain>
    </source>
</reference>
<keyword evidence="7" id="KW-0732">Signal</keyword>
<evidence type="ECO:0000256" key="1">
    <source>
        <dbReference type="ARBA" id="ARBA00000448"/>
    </source>
</evidence>
<dbReference type="SUPFAM" id="SSF51445">
    <property type="entry name" value="(Trans)glycosidases"/>
    <property type="match status" value="1"/>
</dbReference>
<evidence type="ECO:0000256" key="5">
    <source>
        <dbReference type="ARBA" id="ARBA00012744"/>
    </source>
</evidence>
<evidence type="ECO:0000256" key="6">
    <source>
        <dbReference type="ARBA" id="ARBA00022525"/>
    </source>
</evidence>
<evidence type="ECO:0000256" key="7">
    <source>
        <dbReference type="ARBA" id="ARBA00022729"/>
    </source>
</evidence>
<evidence type="ECO:0000313" key="13">
    <source>
        <dbReference type="Proteomes" id="UP000799772"/>
    </source>
</evidence>
<evidence type="ECO:0000313" key="12">
    <source>
        <dbReference type="EMBL" id="KAF2104302.1"/>
    </source>
</evidence>
<comment type="catalytic activity">
    <reaction evidence="1">
        <text>Hydrolysis of terminal, non-reducing beta-D-glucosyl residues with release of beta-D-glucose.</text>
        <dbReference type="EC" id="3.2.1.21"/>
    </reaction>
</comment>
<dbReference type="InterPro" id="IPR017853">
    <property type="entry name" value="GH"/>
</dbReference>